<evidence type="ECO:0008006" key="3">
    <source>
        <dbReference type="Google" id="ProtNLM"/>
    </source>
</evidence>
<name>A0A2U8FB50_9HELI</name>
<sequence>MVYYWKNKIKEHFIKRRYLEVLKDCSYLYAKIIAELDSKMVKQQSKLNEMKTIKVFSMLADMALEHEEEARALFEYYQVTKTKNNWQAEESIIEMIGNFDKNLCELSMVIQSIQDIDIDKNDGILYKDFKELEKDIGFKEAFEDLMFSSKIIFTNKNDFLYFVKNLVKFGYEDIAMNYFENSGSFLFFDRDFLNFYKEILQNRKH</sequence>
<proteinExistence type="predicted"/>
<protein>
    <recommendedName>
        <fullName evidence="3">Histidine kinase</fullName>
    </recommendedName>
</protein>
<dbReference type="RefSeq" id="WP_108910371.1">
    <property type="nucleotide sequence ID" value="NZ_CP021886.1"/>
</dbReference>
<organism evidence="1 2">
    <name type="scientific">Helicobacter apodemus</name>
    <dbReference type="NCBI Taxonomy" id="135569"/>
    <lineage>
        <taxon>Bacteria</taxon>
        <taxon>Pseudomonadati</taxon>
        <taxon>Campylobacterota</taxon>
        <taxon>Epsilonproteobacteria</taxon>
        <taxon>Campylobacterales</taxon>
        <taxon>Helicobacteraceae</taxon>
        <taxon>Helicobacter</taxon>
    </lineage>
</organism>
<dbReference type="Proteomes" id="UP000244890">
    <property type="component" value="Chromosome"/>
</dbReference>
<dbReference type="OrthoDB" id="5372592at2"/>
<evidence type="ECO:0000313" key="2">
    <source>
        <dbReference type="Proteomes" id="UP000244890"/>
    </source>
</evidence>
<accession>A0A2U8FB50</accession>
<dbReference type="KEGG" id="had:CDV25_00905"/>
<evidence type="ECO:0000313" key="1">
    <source>
        <dbReference type="EMBL" id="AWI33472.1"/>
    </source>
</evidence>
<gene>
    <name evidence="1" type="ORF">CDV25_00905</name>
</gene>
<dbReference type="AlphaFoldDB" id="A0A2U8FB50"/>
<dbReference type="EMBL" id="CP021886">
    <property type="protein sequence ID" value="AWI33472.1"/>
    <property type="molecule type" value="Genomic_DNA"/>
</dbReference>
<reference evidence="1 2" key="1">
    <citation type="submission" date="2017-06" db="EMBL/GenBank/DDBJ databases">
        <title>Complete genome of Helicobacter apodemus.</title>
        <authorList>
            <person name="Cho S."/>
        </authorList>
    </citation>
    <scope>NUCLEOTIDE SEQUENCE [LARGE SCALE GENOMIC DNA]</scope>
    <source>
        <strain evidence="2">SNUVETPUB-15-01</strain>
    </source>
</reference>